<feature type="compositionally biased region" description="Polar residues" evidence="1">
    <location>
        <begin position="12"/>
        <end position="21"/>
    </location>
</feature>
<dbReference type="InterPro" id="IPR008780">
    <property type="entry name" value="Plasmodium_Vir"/>
</dbReference>
<dbReference type="EMBL" id="FLQU01001733">
    <property type="protein sequence ID" value="SBS94269.1"/>
    <property type="molecule type" value="Genomic_DNA"/>
</dbReference>
<protein>
    <submittedName>
        <fullName evidence="3">PIR Superfamily Protein</fullName>
    </submittedName>
</protein>
<dbReference type="Proteomes" id="UP000078560">
    <property type="component" value="Unassembled WGS sequence"/>
</dbReference>
<feature type="region of interest" description="Disordered" evidence="1">
    <location>
        <begin position="279"/>
        <end position="304"/>
    </location>
</feature>
<organism evidence="3 4">
    <name type="scientific">Plasmodium ovale curtisi</name>
    <dbReference type="NCBI Taxonomy" id="864141"/>
    <lineage>
        <taxon>Eukaryota</taxon>
        <taxon>Sar</taxon>
        <taxon>Alveolata</taxon>
        <taxon>Apicomplexa</taxon>
        <taxon>Aconoidasida</taxon>
        <taxon>Haemosporida</taxon>
        <taxon>Plasmodiidae</taxon>
        <taxon>Plasmodium</taxon>
        <taxon>Plasmodium (Plasmodium)</taxon>
    </lineage>
</organism>
<sequence length="413" mass="47042">MIKSNAGILPFANSQVPQQRSSEVKNKRRISSQQKHAIRMETSNLNIDGLPSNKLKDELLKDSNFAEVKKEGALDEKEANGIPLLTQFNQKVTMNYHHCKKNRSSNGDLKCCRDINYYLDLIMALIKFSNSTEVHKESLIHLVEDNWKSRFGKTDYDCERKLDEESIRKRCILKQLYDYCDDRNHIEREELQYNAYLNTKWEKIFSYTNSNNKYLYYNITYKNNNKKVNYKDLLLNTADLTFINCVDLKNHDITFSDTKTINEVEDSVSVPLPGVHPVAGAEASRNSVPRGEAHRGNAEPSSNLGAIDVNLRKDFAGDAQPGLAEGAEKADVTDGAEPGSPLWGTPLSAGFSVAGVVLLFFFLYKFSPVGPWLSTLIRKDSTVRKDIYEDESLLFLNHPEHSEHYISYHSFSH</sequence>
<evidence type="ECO:0000313" key="4">
    <source>
        <dbReference type="Proteomes" id="UP000078560"/>
    </source>
</evidence>
<evidence type="ECO:0000256" key="1">
    <source>
        <dbReference type="SAM" id="MobiDB-lite"/>
    </source>
</evidence>
<dbReference type="AlphaFoldDB" id="A0A1A8WMZ2"/>
<proteinExistence type="predicted"/>
<keyword evidence="2" id="KW-1133">Transmembrane helix</keyword>
<evidence type="ECO:0000313" key="3">
    <source>
        <dbReference type="EMBL" id="SBS94269.1"/>
    </source>
</evidence>
<keyword evidence="2" id="KW-0472">Membrane</keyword>
<reference evidence="4" key="1">
    <citation type="submission" date="2016-05" db="EMBL/GenBank/DDBJ databases">
        <authorList>
            <person name="Naeem Raeece"/>
        </authorList>
    </citation>
    <scope>NUCLEOTIDE SEQUENCE [LARGE SCALE GENOMIC DNA]</scope>
</reference>
<accession>A0A1A8WMZ2</accession>
<feature type="region of interest" description="Disordered" evidence="1">
    <location>
        <begin position="1"/>
        <end position="35"/>
    </location>
</feature>
<dbReference type="Pfam" id="PF05795">
    <property type="entry name" value="Plasmodium_Vir"/>
    <property type="match status" value="1"/>
</dbReference>
<feature type="transmembrane region" description="Helical" evidence="2">
    <location>
        <begin position="342"/>
        <end position="364"/>
    </location>
</feature>
<evidence type="ECO:0000256" key="2">
    <source>
        <dbReference type="SAM" id="Phobius"/>
    </source>
</evidence>
<name>A0A1A8WMZ2_PLAOA</name>
<gene>
    <name evidence="3" type="ORF">POVCU2_0087030</name>
</gene>
<keyword evidence="2" id="KW-0812">Transmembrane</keyword>